<dbReference type="STRING" id="565033.GACE_1756"/>
<dbReference type="RefSeq" id="WP_048092744.1">
    <property type="nucleotide sequence ID" value="NZ_CP009552.1"/>
</dbReference>
<dbReference type="Pfam" id="PF22891">
    <property type="entry name" value="KH_PNO1_2nd"/>
    <property type="match status" value="1"/>
</dbReference>
<dbReference type="eggNOG" id="arCOG04150">
    <property type="taxonomic scope" value="Archaea"/>
</dbReference>
<protein>
    <submittedName>
        <fullName evidence="4">Putative RNA-binding protein</fullName>
    </submittedName>
</protein>
<dbReference type="PANTHER" id="PTHR12826">
    <property type="entry name" value="RIBONUCLEASE Y"/>
    <property type="match status" value="1"/>
</dbReference>
<organism evidence="4 5">
    <name type="scientific">Geoglobus acetivorans</name>
    <dbReference type="NCBI Taxonomy" id="565033"/>
    <lineage>
        <taxon>Archaea</taxon>
        <taxon>Methanobacteriati</taxon>
        <taxon>Methanobacteriota</taxon>
        <taxon>Archaeoglobi</taxon>
        <taxon>Archaeoglobales</taxon>
        <taxon>Archaeoglobaceae</taxon>
        <taxon>Geoglobus</taxon>
    </lineage>
</organism>
<evidence type="ECO:0000259" key="3">
    <source>
        <dbReference type="SMART" id="SM00322"/>
    </source>
</evidence>
<keyword evidence="1 2" id="KW-0694">RNA-binding</keyword>
<dbReference type="SMART" id="SM00322">
    <property type="entry name" value="KH"/>
    <property type="match status" value="2"/>
</dbReference>
<dbReference type="SUPFAM" id="SSF54791">
    <property type="entry name" value="Eukaryotic type KH-domain (KH-domain type I)"/>
    <property type="match status" value="2"/>
</dbReference>
<dbReference type="InterPro" id="IPR004088">
    <property type="entry name" value="KH_dom_type_1"/>
</dbReference>
<dbReference type="Proteomes" id="UP000030624">
    <property type="component" value="Chromosome"/>
</dbReference>
<dbReference type="Gene3D" id="3.30.1370.10">
    <property type="entry name" value="K Homology domain, type 1"/>
    <property type="match status" value="2"/>
</dbReference>
<dbReference type="AlphaFoldDB" id="A0A0A7GFH4"/>
<dbReference type="InterPro" id="IPR036612">
    <property type="entry name" value="KH_dom_type_1_sf"/>
</dbReference>
<dbReference type="CDD" id="cd22389">
    <property type="entry name" value="KH-I_Dim2p_like_rpt1"/>
    <property type="match status" value="1"/>
</dbReference>
<dbReference type="GeneID" id="24798332"/>
<gene>
    <name evidence="4" type="ORF">GACE_1756</name>
</gene>
<sequence length="182" mass="20668">METIEIKIPSDRVGVIIGREGEVKKRLEEETGCKISIDGRNGIVRITRGEDAVGFLKAKDVVNAIARGFNPDTAMKLLDDDFTLFESIDLSQYVSPKALERIKGRIIGKEGKIRRMIEETLNVKVSVYDKYVSIIGPMENVAAAREAIMMLVEGSQHFTVQKFMERKKREIEMRSMDWYPSP</sequence>
<dbReference type="EMBL" id="CP009552">
    <property type="protein sequence ID" value="AIY90785.1"/>
    <property type="molecule type" value="Genomic_DNA"/>
</dbReference>
<dbReference type="KEGG" id="gac:GACE_1756"/>
<feature type="domain" description="K Homology" evidence="3">
    <location>
        <begin position="86"/>
        <end position="153"/>
    </location>
</feature>
<accession>A0A0A7GFH4</accession>
<proteinExistence type="predicted"/>
<dbReference type="InterPro" id="IPR004087">
    <property type="entry name" value="KH_dom"/>
</dbReference>
<name>A0A0A7GFH4_GEOAI</name>
<evidence type="ECO:0000256" key="1">
    <source>
        <dbReference type="ARBA" id="ARBA00022884"/>
    </source>
</evidence>
<dbReference type="NCBIfam" id="TIGR03665">
    <property type="entry name" value="arCOG04150"/>
    <property type="match status" value="1"/>
</dbReference>
<evidence type="ECO:0000313" key="5">
    <source>
        <dbReference type="Proteomes" id="UP000030624"/>
    </source>
</evidence>
<dbReference type="InterPro" id="IPR055211">
    <property type="entry name" value="KH_PNO1_2nd"/>
</dbReference>
<dbReference type="InterPro" id="IPR019964">
    <property type="entry name" value="KH_domain_protein_archaea"/>
</dbReference>
<evidence type="ECO:0000313" key="4">
    <source>
        <dbReference type="EMBL" id="AIY90785.1"/>
    </source>
</evidence>
<reference evidence="4 5" key="1">
    <citation type="journal article" date="2015" name="Appl. Environ. Microbiol.">
        <title>The Geoglobus acetivorans genome: Fe(III) reduction, acetate utilization, autotrophic growth, and degradation of aromatic compounds in a hyperthermophilic archaeon.</title>
        <authorList>
            <person name="Mardanov A.V."/>
            <person name="Slododkina G.B."/>
            <person name="Slobodkin A.I."/>
            <person name="Beletsky A.V."/>
            <person name="Gavrilov S.N."/>
            <person name="Kublanov I.V."/>
            <person name="Bonch-Osmolovskaya E.A."/>
            <person name="Skryabin K.G."/>
            <person name="Ravin N.V."/>
        </authorList>
    </citation>
    <scope>NUCLEOTIDE SEQUENCE [LARGE SCALE GENOMIC DNA]</scope>
    <source>
        <strain evidence="4 5">SBH6</strain>
    </source>
</reference>
<dbReference type="GO" id="GO:0003723">
    <property type="term" value="F:RNA binding"/>
    <property type="evidence" value="ECO:0007669"/>
    <property type="project" value="UniProtKB-UniRule"/>
</dbReference>
<feature type="domain" description="K Homology" evidence="3">
    <location>
        <begin position="2"/>
        <end position="67"/>
    </location>
</feature>
<evidence type="ECO:0000256" key="2">
    <source>
        <dbReference type="PROSITE-ProRule" id="PRU00117"/>
    </source>
</evidence>
<dbReference type="PANTHER" id="PTHR12826:SF13">
    <property type="entry name" value="RNA-BINDING PROTEIN PNO1"/>
    <property type="match status" value="1"/>
</dbReference>
<dbReference type="Pfam" id="PF00013">
    <property type="entry name" value="KH_1"/>
    <property type="match status" value="1"/>
</dbReference>
<dbReference type="PROSITE" id="PS50084">
    <property type="entry name" value="KH_TYPE_1"/>
    <property type="match status" value="2"/>
</dbReference>
<dbReference type="HOGENOM" id="CLU_064992_3_0_2"/>